<dbReference type="PANTHER" id="PTHR33926">
    <property type="entry name" value="PROTEIN TIC 22, CHLOROPLASTIC"/>
    <property type="match status" value="1"/>
</dbReference>
<evidence type="ECO:0000256" key="4">
    <source>
        <dbReference type="SAM" id="MobiDB-lite"/>
    </source>
</evidence>
<evidence type="ECO:0000256" key="1">
    <source>
        <dbReference type="ARBA" id="ARBA00004229"/>
    </source>
</evidence>
<dbReference type="Pfam" id="PF04278">
    <property type="entry name" value="Tic22"/>
    <property type="match status" value="1"/>
</dbReference>
<dbReference type="PANTHER" id="PTHR33926:SF4">
    <property type="entry name" value="PROTEIN TIC 22, CHLOROPLASTIC"/>
    <property type="match status" value="1"/>
</dbReference>
<comment type="caution">
    <text evidence="5">The sequence shown here is derived from an EMBL/GenBank/DDBJ whole genome shotgun (WGS) entry which is preliminary data.</text>
</comment>
<dbReference type="EMBL" id="JACTNZ010000007">
    <property type="protein sequence ID" value="KAG5542155.1"/>
    <property type="molecule type" value="Genomic_DNA"/>
</dbReference>
<gene>
    <name evidence="5" type="ORF">RHGRI_021872</name>
</gene>
<keyword evidence="6" id="KW-1185">Reference proteome</keyword>
<evidence type="ECO:0000256" key="3">
    <source>
        <dbReference type="ARBA" id="ARBA00022640"/>
    </source>
</evidence>
<keyword evidence="3" id="KW-0934">Plastid</keyword>
<dbReference type="Proteomes" id="UP000823749">
    <property type="component" value="Chromosome 7"/>
</dbReference>
<accession>A0AAV6JQ23</accession>
<organism evidence="5 6">
    <name type="scientific">Rhododendron griersonianum</name>
    <dbReference type="NCBI Taxonomy" id="479676"/>
    <lineage>
        <taxon>Eukaryota</taxon>
        <taxon>Viridiplantae</taxon>
        <taxon>Streptophyta</taxon>
        <taxon>Embryophyta</taxon>
        <taxon>Tracheophyta</taxon>
        <taxon>Spermatophyta</taxon>
        <taxon>Magnoliopsida</taxon>
        <taxon>eudicotyledons</taxon>
        <taxon>Gunneridae</taxon>
        <taxon>Pentapetalae</taxon>
        <taxon>asterids</taxon>
        <taxon>Ericales</taxon>
        <taxon>Ericaceae</taxon>
        <taxon>Ericoideae</taxon>
        <taxon>Rhodoreae</taxon>
        <taxon>Rhododendron</taxon>
    </lineage>
</organism>
<sequence length="230" mass="25221">MDFPKPSLRSPNPILSLSSFIHQHCHRLGAELTNRLAATWPPRQKRVGLLSSSSSPPTSSSLPSSPFASVSQQEAAPRHVFDVALSSDVVSKTLAGTSVYMLNVEGIAFRFLPDPVQIKNALELKASNAKSGFDGVPVFQNEIILKALPNINEDACRPAAAHQVGPSGSEEEKQTLLPGIFPKDDGLDSRKKHREEMPYELTCDSGKDCNFVNFICTVQFDHFDMPLELY</sequence>
<name>A0AAV6JQ23_9ERIC</name>
<evidence type="ECO:0000313" key="6">
    <source>
        <dbReference type="Proteomes" id="UP000823749"/>
    </source>
</evidence>
<dbReference type="GO" id="GO:0015031">
    <property type="term" value="P:protein transport"/>
    <property type="evidence" value="ECO:0007669"/>
    <property type="project" value="InterPro"/>
</dbReference>
<feature type="region of interest" description="Disordered" evidence="4">
    <location>
        <begin position="47"/>
        <end position="69"/>
    </location>
</feature>
<protein>
    <submittedName>
        <fullName evidence="5">Uncharacterized protein</fullName>
    </submittedName>
</protein>
<keyword evidence="2" id="KW-0150">Chloroplast</keyword>
<dbReference type="AlphaFoldDB" id="A0AAV6JQ23"/>
<dbReference type="InterPro" id="IPR007378">
    <property type="entry name" value="Tic22-like"/>
</dbReference>
<feature type="region of interest" description="Disordered" evidence="4">
    <location>
        <begin position="161"/>
        <end position="189"/>
    </location>
</feature>
<comment type="subcellular location">
    <subcellularLocation>
        <location evidence="1">Plastid</location>
        <location evidence="1">Chloroplast</location>
    </subcellularLocation>
</comment>
<reference evidence="5" key="1">
    <citation type="submission" date="2020-08" db="EMBL/GenBank/DDBJ databases">
        <title>Plant Genome Project.</title>
        <authorList>
            <person name="Zhang R.-G."/>
        </authorList>
    </citation>
    <scope>NUCLEOTIDE SEQUENCE</scope>
    <source>
        <strain evidence="5">WSP0</strain>
        <tissue evidence="5">Leaf</tissue>
    </source>
</reference>
<evidence type="ECO:0000256" key="2">
    <source>
        <dbReference type="ARBA" id="ARBA00022528"/>
    </source>
</evidence>
<proteinExistence type="predicted"/>
<dbReference type="GO" id="GO:0009507">
    <property type="term" value="C:chloroplast"/>
    <property type="evidence" value="ECO:0007669"/>
    <property type="project" value="UniProtKB-SubCell"/>
</dbReference>
<evidence type="ECO:0000313" key="5">
    <source>
        <dbReference type="EMBL" id="KAG5542155.1"/>
    </source>
</evidence>
<feature type="compositionally biased region" description="Low complexity" evidence="4">
    <location>
        <begin position="49"/>
        <end position="66"/>
    </location>
</feature>